<reference evidence="1 2" key="1">
    <citation type="submission" date="2016-10" db="EMBL/GenBank/DDBJ databases">
        <authorList>
            <person name="Cai Z."/>
        </authorList>
    </citation>
    <scope>NUCLEOTIDE SEQUENCE [LARGE SCALE GENOMIC DNA]</scope>
</reference>
<dbReference type="EMBL" id="FNXT01000952">
    <property type="protein sequence ID" value="SZX69768.1"/>
    <property type="molecule type" value="Genomic_DNA"/>
</dbReference>
<keyword evidence="2" id="KW-1185">Reference proteome</keyword>
<organism evidence="1 2">
    <name type="scientific">Tetradesmus obliquus</name>
    <name type="common">Green alga</name>
    <name type="synonym">Acutodesmus obliquus</name>
    <dbReference type="NCBI Taxonomy" id="3088"/>
    <lineage>
        <taxon>Eukaryota</taxon>
        <taxon>Viridiplantae</taxon>
        <taxon>Chlorophyta</taxon>
        <taxon>core chlorophytes</taxon>
        <taxon>Chlorophyceae</taxon>
        <taxon>CS clade</taxon>
        <taxon>Sphaeropleales</taxon>
        <taxon>Scenedesmaceae</taxon>
        <taxon>Tetradesmus</taxon>
    </lineage>
</organism>
<accession>A0A383VWA6</accession>
<name>A0A383VWA6_TETOB</name>
<dbReference type="Proteomes" id="UP000256970">
    <property type="component" value="Unassembled WGS sequence"/>
</dbReference>
<gene>
    <name evidence="1" type="ORF">BQ4739_LOCUS10045</name>
</gene>
<evidence type="ECO:0000313" key="2">
    <source>
        <dbReference type="Proteomes" id="UP000256970"/>
    </source>
</evidence>
<sequence>MEAEKIFNQLHALVKEATRRKPKKLALHARFCHQQQPSAANLVRQAHAEEAMVQSQQQVRQGGHGGGGELPAPTAAVIYLMRTGVICSRHGAPALEGCGVLLELLG</sequence>
<protein>
    <submittedName>
        <fullName evidence="1">Uncharacterized protein</fullName>
    </submittedName>
</protein>
<evidence type="ECO:0000313" key="1">
    <source>
        <dbReference type="EMBL" id="SZX69768.1"/>
    </source>
</evidence>
<proteinExistence type="predicted"/>
<dbReference type="AlphaFoldDB" id="A0A383VWA6"/>